<comment type="function">
    <text evidence="1">Plays a role in synthesis, processing and/or stability of 23S rRNA.</text>
</comment>
<evidence type="ECO:0000256" key="4">
    <source>
        <dbReference type="ARBA" id="ARBA00022517"/>
    </source>
</evidence>
<dbReference type="Pfam" id="PF02620">
    <property type="entry name" value="YceD"/>
    <property type="match status" value="1"/>
</dbReference>
<dbReference type="AlphaFoldDB" id="A0A345D9Q8"/>
<dbReference type="GO" id="GO:0042254">
    <property type="term" value="P:ribosome biogenesis"/>
    <property type="evidence" value="ECO:0007669"/>
    <property type="project" value="UniProtKB-KW"/>
</dbReference>
<dbReference type="EMBL" id="CP031124">
    <property type="protein sequence ID" value="AXF85096.1"/>
    <property type="molecule type" value="Genomic_DNA"/>
</dbReference>
<dbReference type="GO" id="GO:0005829">
    <property type="term" value="C:cytosol"/>
    <property type="evidence" value="ECO:0007669"/>
    <property type="project" value="TreeGrafter"/>
</dbReference>
<dbReference type="RefSeq" id="WP_114562331.1">
    <property type="nucleotide sequence ID" value="NZ_CP031124.1"/>
</dbReference>
<organism evidence="6 7">
    <name type="scientific">Ephemeroptericola cinctiostellae</name>
    <dbReference type="NCBI Taxonomy" id="2268024"/>
    <lineage>
        <taxon>Bacteria</taxon>
        <taxon>Pseudomonadati</taxon>
        <taxon>Pseudomonadota</taxon>
        <taxon>Betaproteobacteria</taxon>
        <taxon>Burkholderiales</taxon>
        <taxon>Burkholderiaceae</taxon>
        <taxon>Ephemeroptericola</taxon>
    </lineage>
</organism>
<dbReference type="Proteomes" id="UP000252182">
    <property type="component" value="Chromosome"/>
</dbReference>
<evidence type="ECO:0000256" key="2">
    <source>
        <dbReference type="ARBA" id="ARBA00010740"/>
    </source>
</evidence>
<dbReference type="InterPro" id="IPR039255">
    <property type="entry name" value="YceD_bac"/>
</dbReference>
<protein>
    <recommendedName>
        <fullName evidence="3">Large ribosomal RNA subunit accumulation protein YceD</fullName>
    </recommendedName>
    <alternativeName>
        <fullName evidence="5">23S rRNA accumulation protein YceD</fullName>
    </alternativeName>
</protein>
<keyword evidence="7" id="KW-1185">Reference proteome</keyword>
<dbReference type="PANTHER" id="PTHR38099:SF1">
    <property type="entry name" value="LARGE RIBOSOMAL RNA SUBUNIT ACCUMULATION PROTEIN YCED"/>
    <property type="match status" value="1"/>
</dbReference>
<evidence type="ECO:0000256" key="3">
    <source>
        <dbReference type="ARBA" id="ARBA00015716"/>
    </source>
</evidence>
<dbReference type="KEGG" id="hyf:DTO96_100815"/>
<dbReference type="OrthoDB" id="5297600at2"/>
<sequence>MTTENQAPMLRDVFALANNAVTLTGDLPIADLTRMRPELTQTTGALHYTISGHLNEKKYPLLHLQITGELSMVCQRCLEEVTQSIDIDNTLHLVANEADLDSEEDEINAILAGDESPEKIVGSTSFDLLNLLEDEVILSLPQAVTHDVCEKTLPTAAGEKPSPFAVLAKLKS</sequence>
<comment type="similarity">
    <text evidence="2">Belongs to the DUF177 domain family.</text>
</comment>
<proteinExistence type="inferred from homology"/>
<evidence type="ECO:0000313" key="6">
    <source>
        <dbReference type="EMBL" id="AXF85096.1"/>
    </source>
</evidence>
<reference evidence="7" key="1">
    <citation type="submission" date="2018-07" db="EMBL/GenBank/DDBJ databases">
        <authorList>
            <person name="Kim H."/>
        </authorList>
    </citation>
    <scope>NUCLEOTIDE SEQUENCE [LARGE SCALE GENOMIC DNA]</scope>
    <source>
        <strain evidence="7">F02</strain>
    </source>
</reference>
<evidence type="ECO:0000256" key="1">
    <source>
        <dbReference type="ARBA" id="ARBA00002868"/>
    </source>
</evidence>
<name>A0A345D9Q8_9BURK</name>
<evidence type="ECO:0000256" key="5">
    <source>
        <dbReference type="ARBA" id="ARBA00031841"/>
    </source>
</evidence>
<dbReference type="PANTHER" id="PTHR38099">
    <property type="entry name" value="LARGE RIBOSOMAL RNA SUBUNIT ACCUMULATION PROTEIN YCED"/>
    <property type="match status" value="1"/>
</dbReference>
<accession>A0A345D9Q8</accession>
<dbReference type="InterPro" id="IPR003772">
    <property type="entry name" value="YceD"/>
</dbReference>
<keyword evidence="4" id="KW-0690">Ribosome biogenesis</keyword>
<evidence type="ECO:0000313" key="7">
    <source>
        <dbReference type="Proteomes" id="UP000252182"/>
    </source>
</evidence>
<gene>
    <name evidence="6" type="ORF">DTO96_100815</name>
</gene>